<dbReference type="GO" id="GO:0016757">
    <property type="term" value="F:glycosyltransferase activity"/>
    <property type="evidence" value="ECO:0007669"/>
    <property type="project" value="UniProtKB-KW"/>
</dbReference>
<dbReference type="InterPro" id="IPR001173">
    <property type="entry name" value="Glyco_trans_2-like"/>
</dbReference>
<dbReference type="Pfam" id="PF13692">
    <property type="entry name" value="Glyco_trans_1_4"/>
    <property type="match status" value="1"/>
</dbReference>
<dbReference type="HOGENOM" id="CLU_254335_0_0_5"/>
<dbReference type="EC" id="2.4.1.-" evidence="2"/>
<dbReference type="InterPro" id="IPR029044">
    <property type="entry name" value="Nucleotide-diphossugar_trans"/>
</dbReference>
<dbReference type="EMBL" id="CP000394">
    <property type="protein sequence ID" value="ABI61642.1"/>
    <property type="molecule type" value="Genomic_DNA"/>
</dbReference>
<dbReference type="PANTHER" id="PTHR43179:SF7">
    <property type="entry name" value="RHAMNOSYLTRANSFERASE WBBL"/>
    <property type="match status" value="1"/>
</dbReference>
<dbReference type="eggNOG" id="COG0438">
    <property type="taxonomic scope" value="Bacteria"/>
</dbReference>
<dbReference type="Proteomes" id="UP000001963">
    <property type="component" value="Chromosome"/>
</dbReference>
<organism evidence="2 3">
    <name type="scientific">Granulibacter bethesdensis (strain ATCC BAA-1260 / CGDNIH1)</name>
    <dbReference type="NCBI Taxonomy" id="391165"/>
    <lineage>
        <taxon>Bacteria</taxon>
        <taxon>Pseudomonadati</taxon>
        <taxon>Pseudomonadota</taxon>
        <taxon>Alphaproteobacteria</taxon>
        <taxon>Acetobacterales</taxon>
        <taxon>Acetobacteraceae</taxon>
        <taxon>Granulibacter</taxon>
    </lineage>
</organism>
<dbReference type="eggNOG" id="COG1216">
    <property type="taxonomic scope" value="Bacteria"/>
</dbReference>
<name>Q0BU60_GRABC</name>
<dbReference type="SUPFAM" id="SSF53756">
    <property type="entry name" value="UDP-Glycosyltransferase/glycogen phosphorylase"/>
    <property type="match status" value="1"/>
</dbReference>
<dbReference type="CDD" id="cd03801">
    <property type="entry name" value="GT4_PimA-like"/>
    <property type="match status" value="1"/>
</dbReference>
<dbReference type="KEGG" id="gbe:GbCGDNIH1_0744"/>
<protein>
    <submittedName>
        <fullName evidence="2">Glycosyltransferase</fullName>
        <ecNumber evidence="2">2.4.1.-</ecNumber>
    </submittedName>
</protein>
<accession>Q0BU60</accession>
<evidence type="ECO:0000313" key="2">
    <source>
        <dbReference type="EMBL" id="ABI61642.1"/>
    </source>
</evidence>
<dbReference type="Pfam" id="PF00535">
    <property type="entry name" value="Glycos_transf_2"/>
    <property type="match status" value="2"/>
</dbReference>
<dbReference type="CAZy" id="GT2">
    <property type="family name" value="Glycosyltransferase Family 2"/>
</dbReference>
<sequence>MTCDHVQVRFLRPSCWSEDMNIKGFYTLSGQLSTEAELDLLREELAQARLSEAELRAQVAVLTAQLDMARISGLARQQDRRLDWGRLRRKISRNLKRSAGRLLGKPPSPSSGGPGVPVLRIDKDTFREQARQELESFLDSEERLVFYGGETPDISILLVLYNQAPLTYRCLRSIMEHAAPLQVRVVIADNASSDETSRLLDRIDGAVILRNKDNLHFLRGVNLAADHAAGPGLLLLNNDAMLRPGTLQAAWNALNAAPDIGAVGGPIILPDGTLQEAGSIIWSDGTCLGYGRGRNPLEAEFQFRRDVDYCSGAFLLVRRKAFEALGRLDTAFAPAYYEETDFCMRLREAGYRIVYEPDAAIDHFEFASATSSASALALQATNHERFRTRHQQILKREHHAPGTDPLFARARDSGKGRVLVIDDRVPFPSLGAGYPRAAELTLALVAEGWSVTYYPLLTPNDSWDEIYTLFPREVEVALNEGVDGLRRLIDKRDGYYDTIFVSRPHNMRLFLDHISTRPSARLIYDAEAVFAQRSILQMTLEGHPPGAARRKEMLEAEMSMARLADRIVTVSPHEKILFTQGGCADVHVLGHAQAPAPTGNGFDQRSGYLFVGALDDDPSPNLDSLLWFASDVMPLLTRAMPENWTLQVAGRAGARRAKALQGPRIAILGRVEDLDALYETARVFIAPTRYAAGIPLKVCEAAARGVPVVATALLARQLGWTHEKELLVADNAEEFADACARLYRDQALWERLRQAALKRVEQEYSPDFFRNRVAEIMSPAIESHALRHVPDAWPAMASALVNTVAADGRQAPGRMAVARYQAYRALRLVRGARQYAVRHGLSKTVQRAWLEILKRVGKRNFSLWSQFYDTLDDKDIAAIHRHMANLVERPTFDVRMRWDGDEATLRACVTSLQEQAYQRWTMLLLSAPDVSPLPEWWQALAREDSRFSSLLPTGKIRRRFYTVLLEPGDHLRSHALYLLAAEADQAPGAVMLYTDDEIAGAEVQPHFYPEWSEESLRDPCALDGLVAIRSDLLPDGDLLTGALWRHRVWAQAVAGSEPSEVSHIAHIAIQRRVRAAPDRSEWLDTLQVQCPDGAQIVDAPHGPRIVYPLPMQPPLVSIIIPTKDHAALVRQCVEGLLYRTYYPAIEVIIVDNGSVEPATARVLKALQDDDDRVSVLRDDGPFNYSALNNKAARLTKGEVIALVNNDIVVREPDWLREMVSQLLRPNVGVVGAKLLYGNGTVQHAGVITGLHGGVASHVFRQSPPDAEGYDRRLVRVQDMSCVTAACMVIRRDVFETVGGLDEKNLPVSYNDVDFCLRVKQAGWRVLWTPHAVLDHLESISRGEDTQQSNAERAHREYLYMLRQWEHVLGQDPTYNPNLSLQTEFTLSYPPRIRKPWYRYK</sequence>
<dbReference type="CDD" id="cd04186">
    <property type="entry name" value="GT_2_like_c"/>
    <property type="match status" value="2"/>
</dbReference>
<dbReference type="SUPFAM" id="SSF53448">
    <property type="entry name" value="Nucleotide-diphospho-sugar transferases"/>
    <property type="match status" value="2"/>
</dbReference>
<proteinExistence type="predicted"/>
<keyword evidence="2" id="KW-0808">Transferase</keyword>
<dbReference type="PANTHER" id="PTHR43179">
    <property type="entry name" value="RHAMNOSYLTRANSFERASE WBBL"/>
    <property type="match status" value="1"/>
</dbReference>
<evidence type="ECO:0000259" key="1">
    <source>
        <dbReference type="Pfam" id="PF00535"/>
    </source>
</evidence>
<feature type="domain" description="Glycosyltransferase 2-like" evidence="1">
    <location>
        <begin position="1117"/>
        <end position="1297"/>
    </location>
</feature>
<gene>
    <name evidence="2" type="ordered locus">GbCGDNIH1_0744</name>
</gene>
<keyword evidence="3" id="KW-1185">Reference proteome</keyword>
<dbReference type="CAZy" id="GT4">
    <property type="family name" value="Glycosyltransferase Family 4"/>
</dbReference>
<dbReference type="Gene3D" id="3.90.550.10">
    <property type="entry name" value="Spore Coat Polysaccharide Biosynthesis Protein SpsA, Chain A"/>
    <property type="match status" value="2"/>
</dbReference>
<dbReference type="STRING" id="391165.GbCGDNIH1_0744"/>
<reference evidence="2 3" key="1">
    <citation type="journal article" date="2007" name="J. Bacteriol.">
        <title>Genome sequence analysis of the emerging human pathogenic acetic acid bacterium Granulibacter bethesdensis.</title>
        <authorList>
            <person name="Greenberg D.E."/>
            <person name="Porcella S.F."/>
            <person name="Zelazny A.M."/>
            <person name="Virtaneva K."/>
            <person name="Sturdevant D.E."/>
            <person name="Kupko J.J.III."/>
            <person name="Barbian K.D."/>
            <person name="Babar A."/>
            <person name="Dorward D.W."/>
            <person name="Holland S.M."/>
        </authorList>
    </citation>
    <scope>NUCLEOTIDE SEQUENCE [LARGE SCALE GENOMIC DNA]</scope>
    <source>
        <strain evidence="3">ATCC BAA-1260 / CGDNIH1</strain>
    </source>
</reference>
<keyword evidence="2" id="KW-0328">Glycosyltransferase</keyword>
<evidence type="ECO:0000313" key="3">
    <source>
        <dbReference type="Proteomes" id="UP000001963"/>
    </source>
</evidence>
<feature type="domain" description="Glycosyltransferase 2-like" evidence="1">
    <location>
        <begin position="155"/>
        <end position="325"/>
    </location>
</feature>
<dbReference type="Gene3D" id="3.40.50.2000">
    <property type="entry name" value="Glycogen Phosphorylase B"/>
    <property type="match status" value="1"/>
</dbReference>